<evidence type="ECO:0000313" key="4">
    <source>
        <dbReference type="EMBL" id="KDO40642.1"/>
    </source>
</evidence>
<dbReference type="SMR" id="A0A067DNQ5"/>
<dbReference type="Pfam" id="PF01535">
    <property type="entry name" value="PPR"/>
    <property type="match status" value="1"/>
</dbReference>
<evidence type="ECO:0000256" key="1">
    <source>
        <dbReference type="ARBA" id="ARBA00007626"/>
    </source>
</evidence>
<name>A0A067DNQ5_CITSI</name>
<organism evidence="4 5">
    <name type="scientific">Citrus sinensis</name>
    <name type="common">Sweet orange</name>
    <name type="synonym">Citrus aurantium var. sinensis</name>
    <dbReference type="NCBI Taxonomy" id="2711"/>
    <lineage>
        <taxon>Eukaryota</taxon>
        <taxon>Viridiplantae</taxon>
        <taxon>Streptophyta</taxon>
        <taxon>Embryophyta</taxon>
        <taxon>Tracheophyta</taxon>
        <taxon>Spermatophyta</taxon>
        <taxon>Magnoliopsida</taxon>
        <taxon>eudicotyledons</taxon>
        <taxon>Gunneridae</taxon>
        <taxon>Pentapetalae</taxon>
        <taxon>rosids</taxon>
        <taxon>malvids</taxon>
        <taxon>Sapindales</taxon>
        <taxon>Rutaceae</taxon>
        <taxon>Aurantioideae</taxon>
        <taxon>Citrus</taxon>
    </lineage>
</organism>
<keyword evidence="2" id="KW-0677">Repeat</keyword>
<gene>
    <name evidence="4" type="ORF">CISIN_1g034447mg</name>
</gene>
<protein>
    <recommendedName>
        <fullName evidence="6">Pentacotripeptide-repeat region of PRORP domain-containing protein</fullName>
    </recommendedName>
</protein>
<proteinExistence type="inferred from homology"/>
<reference evidence="4 5" key="1">
    <citation type="submission" date="2014-04" db="EMBL/GenBank/DDBJ databases">
        <authorList>
            <consortium name="International Citrus Genome Consortium"/>
            <person name="Gmitter F."/>
            <person name="Chen C."/>
            <person name="Farmerie W."/>
            <person name="Harkins T."/>
            <person name="Desany B."/>
            <person name="Mohiuddin M."/>
            <person name="Kodira C."/>
            <person name="Borodovsky M."/>
            <person name="Lomsadze A."/>
            <person name="Burns P."/>
            <person name="Jenkins J."/>
            <person name="Prochnik S."/>
            <person name="Shu S."/>
            <person name="Chapman J."/>
            <person name="Pitluck S."/>
            <person name="Schmutz J."/>
            <person name="Rokhsar D."/>
        </authorList>
    </citation>
    <scope>NUCLEOTIDE SEQUENCE</scope>
</reference>
<dbReference type="InterPro" id="IPR011990">
    <property type="entry name" value="TPR-like_helical_dom_sf"/>
</dbReference>
<dbReference type="PANTHER" id="PTHR47938:SF35">
    <property type="entry name" value="PENTATRICOPEPTIDE REPEAT-CONTAINING PROTEIN 4, MITOCHONDRIAL-RELATED"/>
    <property type="match status" value="1"/>
</dbReference>
<dbReference type="PANTHER" id="PTHR47938">
    <property type="entry name" value="RESPIRATORY COMPLEX I CHAPERONE (CIA84), PUTATIVE (AFU_ORTHOLOGUE AFUA_2G06020)-RELATED"/>
    <property type="match status" value="1"/>
</dbReference>
<keyword evidence="5" id="KW-1185">Reference proteome</keyword>
<accession>A0A067DNQ5</accession>
<dbReference type="Gene3D" id="1.25.40.10">
    <property type="entry name" value="Tetratricopeptide repeat domain"/>
    <property type="match status" value="1"/>
</dbReference>
<dbReference type="EMBL" id="KK785874">
    <property type="protein sequence ID" value="KDO40642.1"/>
    <property type="molecule type" value="Genomic_DNA"/>
</dbReference>
<evidence type="ECO:0008006" key="6">
    <source>
        <dbReference type="Google" id="ProtNLM"/>
    </source>
</evidence>
<dbReference type="InterPro" id="IPR002885">
    <property type="entry name" value="PPR_rpt"/>
</dbReference>
<comment type="similarity">
    <text evidence="1">Belongs to the PPR family. P subfamily.</text>
</comment>
<evidence type="ECO:0000313" key="5">
    <source>
        <dbReference type="Proteomes" id="UP000027120"/>
    </source>
</evidence>
<dbReference type="NCBIfam" id="TIGR00756">
    <property type="entry name" value="PPR"/>
    <property type="match status" value="1"/>
</dbReference>
<dbReference type="Proteomes" id="UP000027120">
    <property type="component" value="Unassembled WGS sequence"/>
</dbReference>
<feature type="repeat" description="PPR" evidence="3">
    <location>
        <begin position="43"/>
        <end position="77"/>
    </location>
</feature>
<dbReference type="PROSITE" id="PS51375">
    <property type="entry name" value="PPR"/>
    <property type="match status" value="1"/>
</dbReference>
<evidence type="ECO:0000256" key="2">
    <source>
        <dbReference type="ARBA" id="ARBA00022737"/>
    </source>
</evidence>
<dbReference type="Pfam" id="PF13041">
    <property type="entry name" value="PPR_2"/>
    <property type="match status" value="1"/>
</dbReference>
<sequence>MQQHGKTSISSYSSYIKFLGKNGNSLKALEIYNSITDESDKVNVFICNLILSCLVRNGKFESSLKLFDKIKQSGLTPDAVTYNTVYQSDHITWI</sequence>
<dbReference type="AlphaFoldDB" id="A0A067DNQ5"/>
<evidence type="ECO:0000256" key="3">
    <source>
        <dbReference type="PROSITE-ProRule" id="PRU00708"/>
    </source>
</evidence>